<dbReference type="PANTHER" id="PTHR14950">
    <property type="entry name" value="DICER-RELATED"/>
    <property type="match status" value="1"/>
</dbReference>
<evidence type="ECO:0000256" key="2">
    <source>
        <dbReference type="ARBA" id="ARBA00023158"/>
    </source>
</evidence>
<dbReference type="PROSITE" id="PS51192">
    <property type="entry name" value="HELICASE_ATP_BIND_1"/>
    <property type="match status" value="1"/>
</dbReference>
<evidence type="ECO:0000259" key="6">
    <source>
        <dbReference type="PROSITE" id="PS51194"/>
    </source>
</evidence>
<dbReference type="PROSITE" id="PS51194">
    <property type="entry name" value="HELICASE_CTER"/>
    <property type="match status" value="1"/>
</dbReference>
<dbReference type="Proteomes" id="UP000039865">
    <property type="component" value="Unassembled WGS sequence"/>
</dbReference>
<feature type="domain" description="RNase III" evidence="4">
    <location>
        <begin position="1924"/>
        <end position="2150"/>
    </location>
</feature>
<dbReference type="GO" id="GO:0005524">
    <property type="term" value="F:ATP binding"/>
    <property type="evidence" value="ECO:0007669"/>
    <property type="project" value="InterPro"/>
</dbReference>
<dbReference type="Pfam" id="PF00271">
    <property type="entry name" value="Helicase_C"/>
    <property type="match status" value="1"/>
</dbReference>
<evidence type="ECO:0000259" key="5">
    <source>
        <dbReference type="PROSITE" id="PS51192"/>
    </source>
</evidence>
<organism evidence="7 8">
    <name type="scientific">Stylonychia lemnae</name>
    <name type="common">Ciliate</name>
    <dbReference type="NCBI Taxonomy" id="5949"/>
    <lineage>
        <taxon>Eukaryota</taxon>
        <taxon>Sar</taxon>
        <taxon>Alveolata</taxon>
        <taxon>Ciliophora</taxon>
        <taxon>Intramacronucleata</taxon>
        <taxon>Spirotrichea</taxon>
        <taxon>Stichotrichia</taxon>
        <taxon>Sporadotrichida</taxon>
        <taxon>Oxytrichidae</taxon>
        <taxon>Stylonychinae</taxon>
        <taxon>Stylonychia</taxon>
    </lineage>
</organism>
<sequence>MNYLKDFDRNAEINESFVNDLMEYQQKKTIQFSQYKPEPRHNPSSRALKYNLGEMIKERLNIQNIITNHNSRQINRSQNNQISRIDIRHRQSLISESRDKIESFNNSNLFSDVQIDDTIQREKKIQAYQNYLYPQNPESNNCNTDTEMNQENNEMLEESKISNANHQIAQQQYQQKQYQSQYTSFTNQNGRNDNDVEMRDIPHYSLNESLIESQSDLQSLYEMKSFPYQDKICQKCLYYWDKEPYGSIIFLETGSGKSYIAIKMIQHIFGFPLELNLLSEEKMLQKRQKQIIKKAFDPQHFQNHDIFICISKKFYDLMLHGVLSFKDIDLLIFDEAHHCEQDHFQLQEFGIKTRILGLTASPVKSKIMVDDIYKFTLKTNLQTLSNNLYSRFIPIEQHDLNQMKNQAYVYVETYDSKISENIDFVSRIEQELIKPLLDLVQIKLEIYKMIDLNEKKSSQSEQLMKLCNRNLLQQSIDAQDIQMEKFISGRLKLIELDIDLSKKQIDLGFFNNDQDRTIVILAITLLKNINNLIIELGQHGVNFFIHDLNKEIIQQQGKIDSKKQKIEQIFQQYIHNLQLHLTDPIELSVDRSLNENYYLSGKVNELIRILEKEYESRKQQEQNQNLKAIIFVKDRIVAEYLKRILESRYNQQNNQSDLSRVLDDKSLNLDDGFSIDDEELQQQQLNYQSNSKFKFGLAIGYQGKSMMNKAYKSTKVPKNDDIEDYICSLPKFSPVQLSNQKLNETIMKFRKDVINVLIATSVIEEGLDVSSCNLVICLNEILSVKSFIQTKGRARQSNSKFIFLCAHEEKDKYNTEISGFNQTIRIIQEIAYDQEESVVPDSKIIEKKIMNQPPSLRTPLQAKCSMRDAPSLVKQLVQELNQGLSDKQFDLSMIFHLRDQNQAYINCVNQHQELRFDMSRLKINIIVITDEKRNKNQQQFSSTLIMPHSLKCLISHIKDTQLFSKKNEAENHVYLLALFYFYELGFLDQNLYSNLESIRKYPSIIKKLNNIQPEPKIKVQVIQDPNAPKQPSKKEQNLHDRELLNEESKLFQQQTKERGNKFSFQVKKDLINKTFNQRVEYHTEQVNESAMDVDYENQSTIEKHFKKKLYAIVIHGLDDEYNNNNYPFLDTKQHLGIIQDEDLEDIRYQYNLQQDVKQKQKNKFYLENLWNFKNFDEAILFQKIQMSDELKFTKSSFEIKDFGPYSSLWEFSNKLNLFHTWIFFMIYNNQHQFFQRLIMGKFSFSYLFQTVFQLIIKDKRITLRENRGFLQYVYELNKEQVWGNEQFDPKKIHDQKKINIQTYIIPIKDQNGVKEINFKLIDQLESYIKVEMIKFFFSDYQVHKTIQNLGLEHDIYSKFLLYKEENQFKNIHNNSILDEDIEMKMEDSLENQISHSQIVMRQPKFNNLEYIQVCESNHNLYQIMSLKKQTDKLWHKKQIHLLPNKYKREYPNVHENTLKAMYGENLTLQEHYFAKTGIYLDKKENQIFFKCSKMRHFLDYSQQKTPEDGEKTNSKYPEQHSSINTEFDVPLQLLGLTPFTYEQYQVLQSTCFHLSQINEMQIVRQFIIKFYSKVKIINGDPLINLQLEHPVLNIHQIALQPPDSNTFRTAADFFLYDPSCIIEALSSPTANRPIDYERLEFYGDSVISFLVILELFLCGSKSWSEGDLDFNRIKKVSNRNFININERIGLYQYMISEQAKIYNDYVPVGFETQDYMQNIKLKHLNELTTKIIHLKKQAFFIELEKKKNFQQCINDFVTEEYIELTKLFITQRDLNLYLVEKHPKAIQIIEEEKMLSYQTSECLLTRIGQRWINELSLKIPQLKEIVVNENIKKCYRKLDDEMKKRYKSDQIPNREKKLYQPKQLADVVESITGALTFKTNLFTTQSFLKSEIKLLEHEVEEYDRELDQLRLGEVQLTDELSSQIAQLEGLLGYSFQSKHLVLQALTHKSTKEHSSQVQGSYHDYERLEFFGDSILNFLVAQYYFLTTQFDPDHNKPKQLHKYKTSVVNNVLLSLIVIEKGIYNSIIYNQQSKQFKDQFDKYVQEVQIRINNAQTMDIARYFYLNNIYGQRDKIEISHRLGYFITRDPIDYDQGRNHQINNQQYLNNAINVDQRELQKLGVIDLDELHESSLKIFGDIFESIIGAIFIDSKSLEITSQILFNLLKPYMVVYGNIDPALDHKRTVLLELWNSKVYSKNLKLWHKLQILFSF</sequence>
<dbReference type="InterPro" id="IPR027417">
    <property type="entry name" value="P-loop_NTPase"/>
</dbReference>
<evidence type="ECO:0000256" key="3">
    <source>
        <dbReference type="SAM" id="Coils"/>
    </source>
</evidence>
<dbReference type="SMART" id="SM00490">
    <property type="entry name" value="HELICc"/>
    <property type="match status" value="1"/>
</dbReference>
<dbReference type="Pfam" id="PF00636">
    <property type="entry name" value="Ribonuclease_3"/>
    <property type="match status" value="2"/>
</dbReference>
<gene>
    <name evidence="7" type="primary">Contig14771.g15738</name>
    <name evidence="7" type="ORF">STYLEM_3364</name>
</gene>
<feature type="domain" description="Helicase ATP-binding" evidence="5">
    <location>
        <begin position="238"/>
        <end position="380"/>
    </location>
</feature>
<keyword evidence="1" id="KW-0378">Hydrolase</keyword>
<dbReference type="PROSITE" id="PS50142">
    <property type="entry name" value="RNASE_3_2"/>
    <property type="match status" value="2"/>
</dbReference>
<dbReference type="InterPro" id="IPR001650">
    <property type="entry name" value="Helicase_C-like"/>
</dbReference>
<evidence type="ECO:0000313" key="7">
    <source>
        <dbReference type="EMBL" id="CDW74385.1"/>
    </source>
</evidence>
<protein>
    <submittedName>
        <fullName evidence="7">Cre-dcr-1 protein</fullName>
    </submittedName>
</protein>
<dbReference type="GO" id="GO:0004525">
    <property type="term" value="F:ribonuclease III activity"/>
    <property type="evidence" value="ECO:0007669"/>
    <property type="project" value="InterPro"/>
</dbReference>
<dbReference type="SMART" id="SM00487">
    <property type="entry name" value="DEXDc"/>
    <property type="match status" value="1"/>
</dbReference>
<dbReference type="GO" id="GO:0003677">
    <property type="term" value="F:DNA binding"/>
    <property type="evidence" value="ECO:0007669"/>
    <property type="project" value="InterPro"/>
</dbReference>
<name>A0A077ZWZ5_STYLE</name>
<dbReference type="SUPFAM" id="SSF69065">
    <property type="entry name" value="RNase III domain-like"/>
    <property type="match status" value="2"/>
</dbReference>
<dbReference type="InterPro" id="IPR006935">
    <property type="entry name" value="Helicase/UvrB_N"/>
</dbReference>
<evidence type="ECO:0000313" key="8">
    <source>
        <dbReference type="Proteomes" id="UP000039865"/>
    </source>
</evidence>
<dbReference type="PANTHER" id="PTHR14950:SF37">
    <property type="entry name" value="ENDORIBONUCLEASE DICER"/>
    <property type="match status" value="1"/>
</dbReference>
<dbReference type="GO" id="GO:0031047">
    <property type="term" value="P:regulatory ncRNA-mediated gene silencing"/>
    <property type="evidence" value="ECO:0007669"/>
    <property type="project" value="UniProtKB-KW"/>
</dbReference>
<accession>A0A077ZWZ5</accession>
<dbReference type="Gene3D" id="3.40.50.300">
    <property type="entry name" value="P-loop containing nucleotide triphosphate hydrolases"/>
    <property type="match status" value="2"/>
</dbReference>
<reference evidence="7 8" key="1">
    <citation type="submission" date="2014-06" db="EMBL/GenBank/DDBJ databases">
        <authorList>
            <person name="Swart Estienne"/>
        </authorList>
    </citation>
    <scope>NUCLEOTIDE SEQUENCE [LARGE SCALE GENOMIC DNA]</scope>
    <source>
        <strain evidence="7 8">130c</strain>
    </source>
</reference>
<dbReference type="CDD" id="cd00593">
    <property type="entry name" value="RIBOc"/>
    <property type="match status" value="2"/>
</dbReference>
<evidence type="ECO:0000256" key="1">
    <source>
        <dbReference type="ARBA" id="ARBA00022801"/>
    </source>
</evidence>
<proteinExistence type="predicted"/>
<dbReference type="EMBL" id="CCKQ01003262">
    <property type="protein sequence ID" value="CDW74385.1"/>
    <property type="molecule type" value="Genomic_DNA"/>
</dbReference>
<dbReference type="SMART" id="SM00535">
    <property type="entry name" value="RIBOc"/>
    <property type="match status" value="2"/>
</dbReference>
<feature type="domain" description="RNase III" evidence="4">
    <location>
        <begin position="1604"/>
        <end position="1719"/>
    </location>
</feature>
<feature type="coiled-coil region" evidence="3">
    <location>
        <begin position="1885"/>
        <end position="1919"/>
    </location>
</feature>
<dbReference type="SUPFAM" id="SSF52540">
    <property type="entry name" value="P-loop containing nucleoside triphosphate hydrolases"/>
    <property type="match status" value="1"/>
</dbReference>
<dbReference type="GO" id="GO:0006396">
    <property type="term" value="P:RNA processing"/>
    <property type="evidence" value="ECO:0007669"/>
    <property type="project" value="InterPro"/>
</dbReference>
<feature type="domain" description="Helicase C-terminal" evidence="6">
    <location>
        <begin position="602"/>
        <end position="838"/>
    </location>
</feature>
<dbReference type="InterPro" id="IPR000999">
    <property type="entry name" value="RNase_III_dom"/>
</dbReference>
<dbReference type="Pfam" id="PF04851">
    <property type="entry name" value="ResIII"/>
    <property type="match status" value="1"/>
</dbReference>
<dbReference type="InterPro" id="IPR014001">
    <property type="entry name" value="Helicase_ATP-bd"/>
</dbReference>
<dbReference type="OrthoDB" id="6513042at2759"/>
<dbReference type="InterPro" id="IPR036389">
    <property type="entry name" value="RNase_III_sf"/>
</dbReference>
<keyword evidence="3" id="KW-0175">Coiled coil</keyword>
<keyword evidence="8" id="KW-1185">Reference proteome</keyword>
<evidence type="ECO:0000259" key="4">
    <source>
        <dbReference type="PROSITE" id="PS50142"/>
    </source>
</evidence>
<dbReference type="Gene3D" id="1.10.1520.10">
    <property type="entry name" value="Ribonuclease III domain"/>
    <property type="match status" value="2"/>
</dbReference>
<keyword evidence="2" id="KW-0943">RNA-mediated gene silencing</keyword>
<dbReference type="InParanoid" id="A0A077ZWZ5"/>